<keyword evidence="1" id="KW-0812">Transmembrane</keyword>
<evidence type="ECO:0000313" key="4">
    <source>
        <dbReference type="Proteomes" id="UP000289794"/>
    </source>
</evidence>
<keyword evidence="1" id="KW-0472">Membrane</keyword>
<dbReference type="EMBL" id="CP039126">
    <property type="protein sequence ID" value="QMW76787.1"/>
    <property type="molecule type" value="Genomic_DNA"/>
</dbReference>
<evidence type="ECO:0000313" key="2">
    <source>
        <dbReference type="EMBL" id="QBE95370.1"/>
    </source>
</evidence>
<proteinExistence type="predicted"/>
<dbReference type="EMBL" id="CP035945">
    <property type="protein sequence ID" value="QBE95370.1"/>
    <property type="molecule type" value="Genomic_DNA"/>
</dbReference>
<feature type="transmembrane region" description="Helical" evidence="1">
    <location>
        <begin position="173"/>
        <end position="192"/>
    </location>
</feature>
<evidence type="ECO:0000313" key="5">
    <source>
        <dbReference type="Proteomes" id="UP000515789"/>
    </source>
</evidence>
<dbReference type="AlphaFoldDB" id="A0A4P6LW05"/>
<protein>
    <submittedName>
        <fullName evidence="2">Uncharacterized protein</fullName>
    </submittedName>
</protein>
<reference evidence="3 5" key="2">
    <citation type="submission" date="2019-04" db="EMBL/GenBank/DDBJ databases">
        <authorList>
            <person name="Schori C."/>
            <person name="Ahrens C."/>
        </authorList>
    </citation>
    <scope>NUCLEOTIDE SEQUENCE [LARGE SCALE GENOMIC DNA]</scope>
    <source>
        <strain evidence="3 5">DSM 2950</strain>
    </source>
</reference>
<feature type="transmembrane region" description="Helical" evidence="1">
    <location>
        <begin position="204"/>
        <end position="226"/>
    </location>
</feature>
<organism evidence="2 4">
    <name type="scientific">Blautia producta</name>
    <dbReference type="NCBI Taxonomy" id="33035"/>
    <lineage>
        <taxon>Bacteria</taxon>
        <taxon>Bacillati</taxon>
        <taxon>Bacillota</taxon>
        <taxon>Clostridia</taxon>
        <taxon>Lachnospirales</taxon>
        <taxon>Lachnospiraceae</taxon>
        <taxon>Blautia</taxon>
    </lineage>
</organism>
<dbReference type="RefSeq" id="WP_018593130.1">
    <property type="nucleotide sequence ID" value="NZ_AP031416.1"/>
</dbReference>
<reference evidence="2 4" key="1">
    <citation type="submission" date="2019-01" db="EMBL/GenBank/DDBJ databases">
        <title>PMF-metabolizing Aryl O-demethylase.</title>
        <authorList>
            <person name="Kim M."/>
        </authorList>
    </citation>
    <scope>NUCLEOTIDE SEQUENCE [LARGE SCALE GENOMIC DNA]</scope>
    <source>
        <strain evidence="2 4">PMF1</strain>
    </source>
</reference>
<feature type="transmembrane region" description="Helical" evidence="1">
    <location>
        <begin position="59"/>
        <end position="81"/>
    </location>
</feature>
<sequence>MHSLKKIGTVVRFNFLGFYRNPRIILTFLLAVVLCFLLSERVLRVAQHFDTSMQAAEPFIWTFGDGTNILLASLLLILMFSDVPKAGPATPYYLSRMKRIQWMAAQFLYIGLGTVFYAAFIMLVTIILCQKYTFPGNLWSETAVRLAYSDLGNSMGIPASVKAMESITPYECMLQTLVLMLLYSWTLCFLMLTVNLKFGRTQGIFAGVFYSLYGFLLEPDTIVRIFDLGKQERYRVNVLTGWISPLNHASYPGHSFGYDKLPTIFQSAVLFLVLLAALSIFSCRALKRYNFTFMGY</sequence>
<accession>A0A4P6LW05</accession>
<name>A0A4P6LW05_9FIRM</name>
<dbReference type="GeneID" id="75052511"/>
<dbReference type="Proteomes" id="UP000289794">
    <property type="component" value="Chromosome"/>
</dbReference>
<feature type="transmembrane region" description="Helical" evidence="1">
    <location>
        <begin position="21"/>
        <end position="39"/>
    </location>
</feature>
<dbReference type="Proteomes" id="UP000515789">
    <property type="component" value="Chromosome"/>
</dbReference>
<evidence type="ECO:0000313" key="3">
    <source>
        <dbReference type="EMBL" id="QMW76787.1"/>
    </source>
</evidence>
<keyword evidence="1" id="KW-1133">Transmembrane helix</keyword>
<evidence type="ECO:0000256" key="1">
    <source>
        <dbReference type="SAM" id="Phobius"/>
    </source>
</evidence>
<feature type="transmembrane region" description="Helical" evidence="1">
    <location>
        <begin position="102"/>
        <end position="128"/>
    </location>
</feature>
<feature type="transmembrane region" description="Helical" evidence="1">
    <location>
        <begin position="264"/>
        <end position="286"/>
    </location>
</feature>
<gene>
    <name evidence="3" type="ORF">E5259_03790</name>
    <name evidence="2" type="ORF">PMF13cell1_00891</name>
</gene>
<dbReference type="KEGG" id="bpro:PMF13cell1_00891"/>